<proteinExistence type="predicted"/>
<dbReference type="EMBL" id="JAWWNJ010000135">
    <property type="protein sequence ID" value="KAK6984696.1"/>
    <property type="molecule type" value="Genomic_DNA"/>
</dbReference>
<dbReference type="Proteomes" id="UP001362999">
    <property type="component" value="Unassembled WGS sequence"/>
</dbReference>
<sequence length="184" mass="21341">MYLARATFDPMNFTGLLGEFQGMVPELGMTHTSYVNQSLRSLKASAIHDRRVHRVEEVADHLSYYVDSRHSDLTKPYFMRLFRLRVDEYLRGSGHPVELRDQIKAFGISDEEFIATQNDRLLWANLLLRCGTDSDMRPTADSWRLSFTFRGRSRSNLNVSAPLAFHACFYSVEVDLNHHLRELL</sequence>
<reference evidence="1 2" key="1">
    <citation type="journal article" date="2024" name="J Genomics">
        <title>Draft genome sequencing and assembly of Favolaschia claudopus CIRM-BRFM 2984 isolated from oak limbs.</title>
        <authorList>
            <person name="Navarro D."/>
            <person name="Drula E."/>
            <person name="Chaduli D."/>
            <person name="Cazenave R."/>
            <person name="Ahrendt S."/>
            <person name="Wang J."/>
            <person name="Lipzen A."/>
            <person name="Daum C."/>
            <person name="Barry K."/>
            <person name="Grigoriev I.V."/>
            <person name="Favel A."/>
            <person name="Rosso M.N."/>
            <person name="Martin F."/>
        </authorList>
    </citation>
    <scope>NUCLEOTIDE SEQUENCE [LARGE SCALE GENOMIC DNA]</scope>
    <source>
        <strain evidence="1 2">CIRM-BRFM 2984</strain>
    </source>
</reference>
<name>A0AAV9ZKG5_9AGAR</name>
<evidence type="ECO:0000313" key="1">
    <source>
        <dbReference type="EMBL" id="KAK6984696.1"/>
    </source>
</evidence>
<gene>
    <name evidence="1" type="ORF">R3P38DRAFT_2806310</name>
</gene>
<dbReference type="AlphaFoldDB" id="A0AAV9ZKG5"/>
<accession>A0AAV9ZKG5</accession>
<protein>
    <submittedName>
        <fullName evidence="1">Uncharacterized protein</fullName>
    </submittedName>
</protein>
<keyword evidence="2" id="KW-1185">Reference proteome</keyword>
<organism evidence="1 2">
    <name type="scientific">Favolaschia claudopus</name>
    <dbReference type="NCBI Taxonomy" id="2862362"/>
    <lineage>
        <taxon>Eukaryota</taxon>
        <taxon>Fungi</taxon>
        <taxon>Dikarya</taxon>
        <taxon>Basidiomycota</taxon>
        <taxon>Agaricomycotina</taxon>
        <taxon>Agaricomycetes</taxon>
        <taxon>Agaricomycetidae</taxon>
        <taxon>Agaricales</taxon>
        <taxon>Marasmiineae</taxon>
        <taxon>Mycenaceae</taxon>
        <taxon>Favolaschia</taxon>
    </lineage>
</organism>
<evidence type="ECO:0000313" key="2">
    <source>
        <dbReference type="Proteomes" id="UP001362999"/>
    </source>
</evidence>
<comment type="caution">
    <text evidence="1">The sequence shown here is derived from an EMBL/GenBank/DDBJ whole genome shotgun (WGS) entry which is preliminary data.</text>
</comment>